<keyword evidence="2" id="KW-0812">Transmembrane</keyword>
<evidence type="ECO:0000313" key="3">
    <source>
        <dbReference type="EMBL" id="CAK8686633.1"/>
    </source>
</evidence>
<comment type="caution">
    <text evidence="3">The sequence shown here is derived from an EMBL/GenBank/DDBJ whole genome shotgun (WGS) entry which is preliminary data.</text>
</comment>
<name>A0ABP0G490_CLALP</name>
<organism evidence="3 4">
    <name type="scientific">Clavelina lepadiformis</name>
    <name type="common">Light-bulb sea squirt</name>
    <name type="synonym">Ascidia lepadiformis</name>
    <dbReference type="NCBI Taxonomy" id="159417"/>
    <lineage>
        <taxon>Eukaryota</taxon>
        <taxon>Metazoa</taxon>
        <taxon>Chordata</taxon>
        <taxon>Tunicata</taxon>
        <taxon>Ascidiacea</taxon>
        <taxon>Aplousobranchia</taxon>
        <taxon>Clavelinidae</taxon>
        <taxon>Clavelina</taxon>
    </lineage>
</organism>
<dbReference type="EMBL" id="CAWYQH010000102">
    <property type="protein sequence ID" value="CAK8686633.1"/>
    <property type="molecule type" value="Genomic_DNA"/>
</dbReference>
<proteinExistence type="predicted"/>
<feature type="transmembrane region" description="Helical" evidence="2">
    <location>
        <begin position="60"/>
        <end position="84"/>
    </location>
</feature>
<dbReference type="PANTHER" id="PTHR11388">
    <property type="entry name" value="ORGANIC ANION TRANSPORTER"/>
    <property type="match status" value="1"/>
</dbReference>
<dbReference type="PANTHER" id="PTHR11388:SF160">
    <property type="entry name" value="SOLUTE CARRIER ORGANIC ANION TRANSPORTER FAMILY MEMBER"/>
    <property type="match status" value="1"/>
</dbReference>
<sequence>MSIICIPDSEIVCDESRKNLRYNMYIILVGQLLMGSGVTPFYTLGLAYIEDSVSKWSASIYLGIADAASALGPVIGFIAGGVILSDYYVDFDKVSE</sequence>
<dbReference type="SUPFAM" id="SSF103473">
    <property type="entry name" value="MFS general substrate transporter"/>
    <property type="match status" value="1"/>
</dbReference>
<evidence type="ECO:0000256" key="2">
    <source>
        <dbReference type="SAM" id="Phobius"/>
    </source>
</evidence>
<evidence type="ECO:0008006" key="5">
    <source>
        <dbReference type="Google" id="ProtNLM"/>
    </source>
</evidence>
<reference evidence="3 4" key="1">
    <citation type="submission" date="2024-02" db="EMBL/GenBank/DDBJ databases">
        <authorList>
            <person name="Daric V."/>
            <person name="Darras S."/>
        </authorList>
    </citation>
    <scope>NUCLEOTIDE SEQUENCE [LARGE SCALE GENOMIC DNA]</scope>
</reference>
<dbReference type="Proteomes" id="UP001642483">
    <property type="component" value="Unassembled WGS sequence"/>
</dbReference>
<protein>
    <recommendedName>
        <fullName evidence="5">Major facilitator superfamily (MFS) profile domain-containing protein</fullName>
    </recommendedName>
</protein>
<keyword evidence="2" id="KW-0472">Membrane</keyword>
<keyword evidence="4" id="KW-1185">Reference proteome</keyword>
<dbReference type="Gene3D" id="1.20.1250.20">
    <property type="entry name" value="MFS general substrate transporter like domains"/>
    <property type="match status" value="1"/>
</dbReference>
<accession>A0ABP0G490</accession>
<evidence type="ECO:0000256" key="1">
    <source>
        <dbReference type="ARBA" id="ARBA00023157"/>
    </source>
</evidence>
<evidence type="ECO:0000313" key="4">
    <source>
        <dbReference type="Proteomes" id="UP001642483"/>
    </source>
</evidence>
<dbReference type="InterPro" id="IPR036259">
    <property type="entry name" value="MFS_trans_sf"/>
</dbReference>
<feature type="transmembrane region" description="Helical" evidence="2">
    <location>
        <begin position="25"/>
        <end position="48"/>
    </location>
</feature>
<keyword evidence="1" id="KW-1015">Disulfide bond</keyword>
<dbReference type="InterPro" id="IPR004156">
    <property type="entry name" value="OATP"/>
</dbReference>
<gene>
    <name evidence="3" type="ORF">CVLEPA_LOCUS18568</name>
</gene>
<keyword evidence="2" id="KW-1133">Transmembrane helix</keyword>
<dbReference type="Pfam" id="PF03137">
    <property type="entry name" value="OATP"/>
    <property type="match status" value="1"/>
</dbReference>